<keyword evidence="8" id="KW-0663">Pyridoxal phosphate</keyword>
<evidence type="ECO:0000256" key="11">
    <source>
        <dbReference type="ARBA" id="ARBA00050776"/>
    </source>
</evidence>
<gene>
    <name evidence="14" type="ORF">AL072_08770</name>
</gene>
<dbReference type="PANTHER" id="PTHR11601">
    <property type="entry name" value="CYSTEINE DESULFURYLASE FAMILY MEMBER"/>
    <property type="match status" value="1"/>
</dbReference>
<dbReference type="Gene3D" id="1.10.260.50">
    <property type="match status" value="1"/>
</dbReference>
<comment type="similarity">
    <text evidence="3">Belongs to the class-V pyridoxal-phosphate-dependent aminotransferase family. NifS/IscS subfamily.</text>
</comment>
<comment type="cofactor">
    <cofactor evidence="1 12">
        <name>pyridoxal 5'-phosphate</name>
        <dbReference type="ChEBI" id="CHEBI:597326"/>
    </cofactor>
</comment>
<dbReference type="Pfam" id="PF00266">
    <property type="entry name" value="Aminotran_5"/>
    <property type="match status" value="1"/>
</dbReference>
<evidence type="ECO:0000256" key="12">
    <source>
        <dbReference type="RuleBase" id="RU004504"/>
    </source>
</evidence>
<keyword evidence="10" id="KW-0411">Iron-sulfur</keyword>
<feature type="domain" description="Aminotransferase class V" evidence="13">
    <location>
        <begin position="8"/>
        <end position="360"/>
    </location>
</feature>
<evidence type="ECO:0000259" key="13">
    <source>
        <dbReference type="Pfam" id="PF00266"/>
    </source>
</evidence>
<dbReference type="GO" id="GO:0051536">
    <property type="term" value="F:iron-sulfur cluster binding"/>
    <property type="evidence" value="ECO:0007669"/>
    <property type="project" value="UniProtKB-KW"/>
</dbReference>
<comment type="catalytic activity">
    <reaction evidence="11">
        <text>(sulfur carrier)-H + L-cysteine = (sulfur carrier)-SH + L-alanine</text>
        <dbReference type="Rhea" id="RHEA:43892"/>
        <dbReference type="Rhea" id="RHEA-COMP:14737"/>
        <dbReference type="Rhea" id="RHEA-COMP:14739"/>
        <dbReference type="ChEBI" id="CHEBI:29917"/>
        <dbReference type="ChEBI" id="CHEBI:35235"/>
        <dbReference type="ChEBI" id="CHEBI:57972"/>
        <dbReference type="ChEBI" id="CHEBI:64428"/>
        <dbReference type="EC" id="2.8.1.7"/>
    </reaction>
</comment>
<name>A0AAC8VZ58_9PROT</name>
<evidence type="ECO:0000256" key="6">
    <source>
        <dbReference type="ARBA" id="ARBA00022679"/>
    </source>
</evidence>
<dbReference type="InterPro" id="IPR000192">
    <property type="entry name" value="Aminotrans_V_dom"/>
</dbReference>
<dbReference type="Gene3D" id="3.90.1150.10">
    <property type="entry name" value="Aspartate Aminotransferase, domain 1"/>
    <property type="match status" value="1"/>
</dbReference>
<keyword evidence="15" id="KW-1185">Reference proteome</keyword>
<dbReference type="Proteomes" id="UP000069935">
    <property type="component" value="Chromosome 1"/>
</dbReference>
<evidence type="ECO:0000256" key="8">
    <source>
        <dbReference type="ARBA" id="ARBA00022898"/>
    </source>
</evidence>
<evidence type="ECO:0000256" key="2">
    <source>
        <dbReference type="ARBA" id="ARBA00003120"/>
    </source>
</evidence>
<dbReference type="Gene3D" id="3.40.640.10">
    <property type="entry name" value="Type I PLP-dependent aspartate aminotransferase-like (Major domain)"/>
    <property type="match status" value="1"/>
</dbReference>
<dbReference type="InterPro" id="IPR015421">
    <property type="entry name" value="PyrdxlP-dep_Trfase_major"/>
</dbReference>
<proteinExistence type="inferred from homology"/>
<reference evidence="15" key="1">
    <citation type="submission" date="2015-08" db="EMBL/GenBank/DDBJ databases">
        <title>Complete Genome Sequence of Azospirillum thiophilum BV-S.</title>
        <authorList>
            <person name="Fomenkov A."/>
            <person name="Vincze T."/>
            <person name="Grabovich M."/>
            <person name="Dubinina G."/>
            <person name="Orlova M."/>
            <person name="Belousova E."/>
            <person name="Roberts R.J."/>
        </authorList>
    </citation>
    <scope>NUCLEOTIDE SEQUENCE [LARGE SCALE GENOMIC DNA]</scope>
    <source>
        <strain evidence="15">BV-S</strain>
    </source>
</reference>
<dbReference type="SUPFAM" id="SSF53383">
    <property type="entry name" value="PLP-dependent transferases"/>
    <property type="match status" value="1"/>
</dbReference>
<organism evidence="14 15">
    <name type="scientific">Azospirillum thiophilum</name>
    <dbReference type="NCBI Taxonomy" id="528244"/>
    <lineage>
        <taxon>Bacteria</taxon>
        <taxon>Pseudomonadati</taxon>
        <taxon>Pseudomonadota</taxon>
        <taxon>Alphaproteobacteria</taxon>
        <taxon>Rhodospirillales</taxon>
        <taxon>Azospirillaceae</taxon>
        <taxon>Azospirillum</taxon>
    </lineage>
</organism>
<dbReference type="GO" id="GO:0031071">
    <property type="term" value="F:cysteine desulfurase activity"/>
    <property type="evidence" value="ECO:0007669"/>
    <property type="project" value="UniProtKB-EC"/>
</dbReference>
<evidence type="ECO:0000256" key="9">
    <source>
        <dbReference type="ARBA" id="ARBA00023004"/>
    </source>
</evidence>
<keyword evidence="7" id="KW-0479">Metal-binding</keyword>
<dbReference type="PIRSF" id="PIRSF005572">
    <property type="entry name" value="NifS"/>
    <property type="match status" value="1"/>
</dbReference>
<evidence type="ECO:0000256" key="5">
    <source>
        <dbReference type="ARBA" id="ARBA00013558"/>
    </source>
</evidence>
<evidence type="ECO:0000256" key="7">
    <source>
        <dbReference type="ARBA" id="ARBA00022723"/>
    </source>
</evidence>
<sequence>MSFGRTGIYLDHNATTPLKPEVKAAMVQAMDLVGNPSSVHAFGRSARRAVDEARAAVAALVGAKPAQVLFTGSGTEANNFALRGFPGRPVLTSAIEHESVLAACPDALRFGVIRDGIADLDQLDRRLAEGGPALVSLMLVNNETGVIQPVADAARIARAHGALIHCDAVQAAGRLPLSLPALGVDLMTLSAHKLGGPTGVGALILADGLEPEALIRGGGQERRKRAGTENLLGIVGFGAAARLALDEPAAEGMRAADLAALRDRLEREALAAVPQARVMGAGAGRVANTSCLMLPGLPGETQVMTLDLAGVAVSAGSACSSGKVKPSHVLAAMGEDERSAASTIRVSLGWTSDDEAVDRFLAAWTAMARRSMPANG</sequence>
<dbReference type="EMBL" id="CP012401">
    <property type="protein sequence ID" value="ALG72108.1"/>
    <property type="molecule type" value="Genomic_DNA"/>
</dbReference>
<dbReference type="PANTHER" id="PTHR11601:SF34">
    <property type="entry name" value="CYSTEINE DESULFURASE"/>
    <property type="match status" value="1"/>
</dbReference>
<accession>A0AAC8VZ58</accession>
<dbReference type="PROSITE" id="PS00595">
    <property type="entry name" value="AA_TRANSFER_CLASS_5"/>
    <property type="match status" value="1"/>
</dbReference>
<evidence type="ECO:0000256" key="4">
    <source>
        <dbReference type="ARBA" id="ARBA00012239"/>
    </source>
</evidence>
<reference evidence="14 15" key="2">
    <citation type="journal article" date="2016" name="Genome Announc.">
        <title>Complete Genome Sequence of a Strain of Azospirillum thiophilum Isolated from a Sulfide Spring.</title>
        <authorList>
            <person name="Fomenkov A."/>
            <person name="Vincze T."/>
            <person name="Grabovich M."/>
            <person name="Anton B.P."/>
            <person name="Dubinina G."/>
            <person name="Orlova M."/>
            <person name="Belousova E."/>
            <person name="Roberts R.J."/>
        </authorList>
    </citation>
    <scope>NUCLEOTIDE SEQUENCE [LARGE SCALE GENOMIC DNA]</scope>
    <source>
        <strain evidence="14 15">BV-S</strain>
    </source>
</reference>
<evidence type="ECO:0000256" key="10">
    <source>
        <dbReference type="ARBA" id="ARBA00023014"/>
    </source>
</evidence>
<evidence type="ECO:0000313" key="15">
    <source>
        <dbReference type="Proteomes" id="UP000069935"/>
    </source>
</evidence>
<dbReference type="AlphaFoldDB" id="A0AAC8VZ58"/>
<dbReference type="InterPro" id="IPR015424">
    <property type="entry name" value="PyrdxlP-dep_Trfase"/>
</dbReference>
<evidence type="ECO:0000313" key="14">
    <source>
        <dbReference type="EMBL" id="ALG72108.1"/>
    </source>
</evidence>
<protein>
    <recommendedName>
        <fullName evidence="5">Cysteine desulfurase</fullName>
        <ecNumber evidence="4">2.8.1.7</ecNumber>
    </recommendedName>
</protein>
<dbReference type="GO" id="GO:0046872">
    <property type="term" value="F:metal ion binding"/>
    <property type="evidence" value="ECO:0007669"/>
    <property type="project" value="UniProtKB-KW"/>
</dbReference>
<dbReference type="EC" id="2.8.1.7" evidence="4"/>
<dbReference type="InterPro" id="IPR015422">
    <property type="entry name" value="PyrdxlP-dep_Trfase_small"/>
</dbReference>
<dbReference type="InterPro" id="IPR020578">
    <property type="entry name" value="Aminotrans_V_PyrdxlP_BS"/>
</dbReference>
<dbReference type="KEGG" id="ati:AL072_08770"/>
<comment type="function">
    <text evidence="2">Catalyzes the removal of elemental sulfur atoms from cysteine to produce alanine. Seems to participate in the biosynthesis of the nitrogenase metalloclusters by providing the inorganic sulfur required for the Fe-S core formation.</text>
</comment>
<dbReference type="InterPro" id="IPR016454">
    <property type="entry name" value="Cysteine_dSase"/>
</dbReference>
<evidence type="ECO:0000256" key="1">
    <source>
        <dbReference type="ARBA" id="ARBA00001933"/>
    </source>
</evidence>
<keyword evidence="9" id="KW-0408">Iron</keyword>
<evidence type="ECO:0000256" key="3">
    <source>
        <dbReference type="ARBA" id="ARBA00006490"/>
    </source>
</evidence>
<keyword evidence="6" id="KW-0808">Transferase</keyword>